<reference evidence="2 3" key="1">
    <citation type="submission" date="2019-07" db="EMBL/GenBank/DDBJ databases">
        <title>De Novo Assembly of kiwifruit Actinidia rufa.</title>
        <authorList>
            <person name="Sugita-Konishi S."/>
            <person name="Sato K."/>
            <person name="Mori E."/>
            <person name="Abe Y."/>
            <person name="Kisaki G."/>
            <person name="Hamano K."/>
            <person name="Suezawa K."/>
            <person name="Otani M."/>
            <person name="Fukuda T."/>
            <person name="Manabe T."/>
            <person name="Gomi K."/>
            <person name="Tabuchi M."/>
            <person name="Akimitsu K."/>
            <person name="Kataoka I."/>
        </authorList>
    </citation>
    <scope>NUCLEOTIDE SEQUENCE [LARGE SCALE GENOMIC DNA]</scope>
    <source>
        <strain evidence="3">cv. Fuchu</strain>
    </source>
</reference>
<gene>
    <name evidence="2" type="ORF">Acr_24g0007000</name>
</gene>
<dbReference type="Proteomes" id="UP000585474">
    <property type="component" value="Unassembled WGS sequence"/>
</dbReference>
<dbReference type="EMBL" id="BJWL01000024">
    <property type="protein sequence ID" value="GFZ14510.1"/>
    <property type="molecule type" value="Genomic_DNA"/>
</dbReference>
<evidence type="ECO:0000313" key="3">
    <source>
        <dbReference type="Proteomes" id="UP000585474"/>
    </source>
</evidence>
<sequence length="315" mass="33661">MTGSVMTADHHIFAANHRQHDGNMTGSVGKQDFTLPDGEKAVKRESNSSSPIHSHRRSSCSCCHKANRKGLNGVSSATGMVRMDSRGDGDLKGTGHEWIRWLAVEISDNFRNGIVLHVWVPATDRQHGKCRGTPEGEGNTLVVVGGRVEWCLSGDENGTNDSQGDGDLKKIRWLAVEIFGGSQNGIGLHVKEGMVWLAVEVSSGSQIGIGLHVWVLATDRRHGKYRGTPKGEGNTLVAVGGDLVVAGGSVVATREEREREKGLGVPEAGGEVWRVERGDRGLISPENGSEDWPEMKAPLSLSVSCSLSGVSLSSL</sequence>
<name>A0A7J0GUJ5_9ERIC</name>
<protein>
    <submittedName>
        <fullName evidence="2">Uncharacterized protein</fullName>
    </submittedName>
</protein>
<evidence type="ECO:0000313" key="2">
    <source>
        <dbReference type="EMBL" id="GFZ14510.1"/>
    </source>
</evidence>
<organism evidence="2 3">
    <name type="scientific">Actinidia rufa</name>
    <dbReference type="NCBI Taxonomy" id="165716"/>
    <lineage>
        <taxon>Eukaryota</taxon>
        <taxon>Viridiplantae</taxon>
        <taxon>Streptophyta</taxon>
        <taxon>Embryophyta</taxon>
        <taxon>Tracheophyta</taxon>
        <taxon>Spermatophyta</taxon>
        <taxon>Magnoliopsida</taxon>
        <taxon>eudicotyledons</taxon>
        <taxon>Gunneridae</taxon>
        <taxon>Pentapetalae</taxon>
        <taxon>asterids</taxon>
        <taxon>Ericales</taxon>
        <taxon>Actinidiaceae</taxon>
        <taxon>Actinidia</taxon>
    </lineage>
</organism>
<evidence type="ECO:0000256" key="1">
    <source>
        <dbReference type="SAM" id="MobiDB-lite"/>
    </source>
</evidence>
<dbReference type="AlphaFoldDB" id="A0A7J0GUJ5"/>
<keyword evidence="3" id="KW-1185">Reference proteome</keyword>
<accession>A0A7J0GUJ5</accession>
<proteinExistence type="predicted"/>
<feature type="region of interest" description="Disordered" evidence="1">
    <location>
        <begin position="39"/>
        <end position="59"/>
    </location>
</feature>
<comment type="caution">
    <text evidence="2">The sequence shown here is derived from an EMBL/GenBank/DDBJ whole genome shotgun (WGS) entry which is preliminary data.</text>
</comment>